<dbReference type="Pfam" id="PF22041">
    <property type="entry name" value="GST_C_7"/>
    <property type="match status" value="1"/>
</dbReference>
<organism evidence="2 3">
    <name type="scientific">Penicillium angulare</name>
    <dbReference type="NCBI Taxonomy" id="116970"/>
    <lineage>
        <taxon>Eukaryota</taxon>
        <taxon>Fungi</taxon>
        <taxon>Dikarya</taxon>
        <taxon>Ascomycota</taxon>
        <taxon>Pezizomycotina</taxon>
        <taxon>Eurotiomycetes</taxon>
        <taxon>Eurotiomycetidae</taxon>
        <taxon>Eurotiales</taxon>
        <taxon>Aspergillaceae</taxon>
        <taxon>Penicillium</taxon>
    </lineage>
</organism>
<dbReference type="Gene3D" id="1.20.1050.10">
    <property type="match status" value="1"/>
</dbReference>
<dbReference type="Pfam" id="PF13409">
    <property type="entry name" value="GST_N_2"/>
    <property type="match status" value="1"/>
</dbReference>
<proteinExistence type="predicted"/>
<dbReference type="InterPro" id="IPR054416">
    <property type="entry name" value="GST_UstS-like_C"/>
</dbReference>
<sequence length="287" mass="32077">MPSNTPGGDEDVDFTFYDIQFKDPVTESSCAPNPWKARYALNFMETPYKTEWVDMLSISSKRQSLGVPAARKHRDGTDYHTLPVLIDNKNNAKIGDSFDIAVYLSENYTGTDPSKDLFPQQSLDFACSSELAMFAPPLSERAEGTDKGIIRDYAQFNRNVDAVFSANASLMGSGMPFADDRIPAIQAEFAQRAGMKWEDMMALAGPREKVLASLFEAIKPLAELFQRDTSGPFLLGKRASHADFIVGGWLRMQFVTLPREEWEQVRAWHGGVFGDLHDALKPFSEVK</sequence>
<accession>A0A9W9ESP7</accession>
<keyword evidence="3" id="KW-1185">Reference proteome</keyword>
<gene>
    <name evidence="2" type="ORF">N7456_010862</name>
</gene>
<dbReference type="SUPFAM" id="SSF47616">
    <property type="entry name" value="GST C-terminal domain-like"/>
    <property type="match status" value="1"/>
</dbReference>
<feature type="domain" description="GST N-terminal" evidence="1">
    <location>
        <begin position="21"/>
        <end position="112"/>
    </location>
</feature>
<protein>
    <recommendedName>
        <fullName evidence="1">GST N-terminal domain-containing protein</fullName>
    </recommendedName>
</protein>
<dbReference type="InterPro" id="IPR004045">
    <property type="entry name" value="Glutathione_S-Trfase_N"/>
</dbReference>
<dbReference type="OrthoDB" id="4951845at2759"/>
<dbReference type="InterPro" id="IPR036282">
    <property type="entry name" value="Glutathione-S-Trfase_C_sf"/>
</dbReference>
<dbReference type="SUPFAM" id="SSF52833">
    <property type="entry name" value="Thioredoxin-like"/>
    <property type="match status" value="1"/>
</dbReference>
<comment type="caution">
    <text evidence="2">The sequence shown here is derived from an EMBL/GenBank/DDBJ whole genome shotgun (WGS) entry which is preliminary data.</text>
</comment>
<dbReference type="Gene3D" id="3.40.30.10">
    <property type="entry name" value="Glutaredoxin"/>
    <property type="match status" value="1"/>
</dbReference>
<dbReference type="AlphaFoldDB" id="A0A9W9ESP7"/>
<dbReference type="Proteomes" id="UP001149165">
    <property type="component" value="Unassembled WGS sequence"/>
</dbReference>
<dbReference type="InterPro" id="IPR036249">
    <property type="entry name" value="Thioredoxin-like_sf"/>
</dbReference>
<reference evidence="2" key="2">
    <citation type="journal article" date="2023" name="IMA Fungus">
        <title>Comparative genomic study of the Penicillium genus elucidates a diverse pangenome and 15 lateral gene transfer events.</title>
        <authorList>
            <person name="Petersen C."/>
            <person name="Sorensen T."/>
            <person name="Nielsen M.R."/>
            <person name="Sondergaard T.E."/>
            <person name="Sorensen J.L."/>
            <person name="Fitzpatrick D.A."/>
            <person name="Frisvad J.C."/>
            <person name="Nielsen K.L."/>
        </authorList>
    </citation>
    <scope>NUCLEOTIDE SEQUENCE</scope>
    <source>
        <strain evidence="2">IBT 30069</strain>
    </source>
</reference>
<dbReference type="PROSITE" id="PS50404">
    <property type="entry name" value="GST_NTER"/>
    <property type="match status" value="1"/>
</dbReference>
<evidence type="ECO:0000313" key="3">
    <source>
        <dbReference type="Proteomes" id="UP001149165"/>
    </source>
</evidence>
<name>A0A9W9ESP7_9EURO</name>
<evidence type="ECO:0000259" key="1">
    <source>
        <dbReference type="PROSITE" id="PS50404"/>
    </source>
</evidence>
<evidence type="ECO:0000313" key="2">
    <source>
        <dbReference type="EMBL" id="KAJ5087246.1"/>
    </source>
</evidence>
<dbReference type="EMBL" id="JAPQKH010000007">
    <property type="protein sequence ID" value="KAJ5087246.1"/>
    <property type="molecule type" value="Genomic_DNA"/>
</dbReference>
<reference evidence="2" key="1">
    <citation type="submission" date="2022-11" db="EMBL/GenBank/DDBJ databases">
        <authorList>
            <person name="Petersen C."/>
        </authorList>
    </citation>
    <scope>NUCLEOTIDE SEQUENCE</scope>
    <source>
        <strain evidence="2">IBT 30069</strain>
    </source>
</reference>